<name>A0A2I0L2W5_PUNGR</name>
<dbReference type="AlphaFoldDB" id="A0A2I0L2W5"/>
<evidence type="ECO:0000313" key="4">
    <source>
        <dbReference type="Proteomes" id="UP000233551"/>
    </source>
</evidence>
<dbReference type="SUPFAM" id="SSF52540">
    <property type="entry name" value="P-loop containing nucleoside triphosphate hydrolases"/>
    <property type="match status" value="1"/>
</dbReference>
<dbReference type="Gene3D" id="3.40.50.300">
    <property type="entry name" value="P-loop containing nucleotide triphosphate hydrolases"/>
    <property type="match status" value="1"/>
</dbReference>
<evidence type="ECO:0000313" key="3">
    <source>
        <dbReference type="EMBL" id="PKI75047.1"/>
    </source>
</evidence>
<reference evidence="3 4" key="1">
    <citation type="submission" date="2017-11" db="EMBL/GenBank/DDBJ databases">
        <title>De-novo sequencing of pomegranate (Punica granatum L.) genome.</title>
        <authorList>
            <person name="Akparov Z."/>
            <person name="Amiraslanov A."/>
            <person name="Hajiyeva S."/>
            <person name="Abbasov M."/>
            <person name="Kaur K."/>
            <person name="Hamwieh A."/>
            <person name="Solovyev V."/>
            <person name="Salamov A."/>
            <person name="Braich B."/>
            <person name="Kosarev P."/>
            <person name="Mahmoud A."/>
            <person name="Hajiyev E."/>
            <person name="Babayeva S."/>
            <person name="Izzatullayeva V."/>
            <person name="Mammadov A."/>
            <person name="Mammadov A."/>
            <person name="Sharifova S."/>
            <person name="Ojaghi J."/>
            <person name="Eynullazada K."/>
            <person name="Bayramov B."/>
            <person name="Abdulazimova A."/>
            <person name="Shahmuradov I."/>
        </authorList>
    </citation>
    <scope>NUCLEOTIDE SEQUENCE [LARGE SCALE GENOMIC DNA]</scope>
    <source>
        <strain evidence="4">cv. AG2017</strain>
        <tissue evidence="3">Leaf</tissue>
    </source>
</reference>
<dbReference type="PANTHER" id="PTHR33463">
    <property type="entry name" value="NB-ARC DOMAIN-CONTAINING PROTEIN-RELATED"/>
    <property type="match status" value="1"/>
</dbReference>
<gene>
    <name evidence="3" type="ORF">CRG98_004521</name>
</gene>
<dbReference type="Proteomes" id="UP000233551">
    <property type="component" value="Unassembled WGS sequence"/>
</dbReference>
<keyword evidence="4" id="KW-1185">Reference proteome</keyword>
<dbReference type="GO" id="GO:0043531">
    <property type="term" value="F:ADP binding"/>
    <property type="evidence" value="ECO:0007669"/>
    <property type="project" value="InterPro"/>
</dbReference>
<proteinExistence type="predicted"/>
<evidence type="ECO:0000259" key="2">
    <source>
        <dbReference type="Pfam" id="PF00931"/>
    </source>
</evidence>
<organism evidence="3 4">
    <name type="scientific">Punica granatum</name>
    <name type="common">Pomegranate</name>
    <dbReference type="NCBI Taxonomy" id="22663"/>
    <lineage>
        <taxon>Eukaryota</taxon>
        <taxon>Viridiplantae</taxon>
        <taxon>Streptophyta</taxon>
        <taxon>Embryophyta</taxon>
        <taxon>Tracheophyta</taxon>
        <taxon>Spermatophyta</taxon>
        <taxon>Magnoliopsida</taxon>
        <taxon>eudicotyledons</taxon>
        <taxon>Gunneridae</taxon>
        <taxon>Pentapetalae</taxon>
        <taxon>rosids</taxon>
        <taxon>malvids</taxon>
        <taxon>Myrtales</taxon>
        <taxon>Lythraceae</taxon>
        <taxon>Punica</taxon>
    </lineage>
</organism>
<dbReference type="PANTHER" id="PTHR33463:SF198">
    <property type="entry name" value="RPP4C3"/>
    <property type="match status" value="1"/>
</dbReference>
<protein>
    <recommendedName>
        <fullName evidence="2">NB-ARC domain-containing protein</fullName>
    </recommendedName>
</protein>
<feature type="domain" description="NB-ARC" evidence="2">
    <location>
        <begin position="64"/>
        <end position="117"/>
    </location>
</feature>
<dbReference type="InterPro" id="IPR027417">
    <property type="entry name" value="P-loop_NTPase"/>
</dbReference>
<dbReference type="InterPro" id="IPR002182">
    <property type="entry name" value="NB-ARC"/>
</dbReference>
<sequence>MSQIVTLKNIVHTIPPPGRHATGYEFCSEDRFPRDRVIITYFSRDTDLPRLLPHHVAFQSRAKVLSNIMEALQDGNTNLIGVYGMGGVGKTTLMKDVMKKALEEDLFDDVEMATVSENPDVE</sequence>
<keyword evidence="1" id="KW-0611">Plant defense</keyword>
<dbReference type="EMBL" id="PGOL01000186">
    <property type="protein sequence ID" value="PKI75047.1"/>
    <property type="molecule type" value="Genomic_DNA"/>
</dbReference>
<comment type="caution">
    <text evidence="3">The sequence shown here is derived from an EMBL/GenBank/DDBJ whole genome shotgun (WGS) entry which is preliminary data.</text>
</comment>
<evidence type="ECO:0000256" key="1">
    <source>
        <dbReference type="ARBA" id="ARBA00022821"/>
    </source>
</evidence>
<dbReference type="Pfam" id="PF00931">
    <property type="entry name" value="NB-ARC"/>
    <property type="match status" value="1"/>
</dbReference>
<accession>A0A2I0L2W5</accession>
<dbReference type="STRING" id="22663.A0A2I0L2W5"/>
<dbReference type="InterPro" id="IPR050905">
    <property type="entry name" value="Plant_NBS-LRR"/>
</dbReference>